<keyword evidence="1" id="KW-0812">Transmembrane</keyword>
<protein>
    <submittedName>
        <fullName evidence="3">Histidine kinase</fullName>
    </submittedName>
</protein>
<comment type="caution">
    <text evidence="3">The sequence shown here is derived from an EMBL/GenBank/DDBJ whole genome shotgun (WGS) entry which is preliminary data.</text>
</comment>
<keyword evidence="1" id="KW-1133">Transmembrane helix</keyword>
<dbReference type="PANTHER" id="PTHR34220">
    <property type="entry name" value="SENSOR HISTIDINE KINASE YPDA"/>
    <property type="match status" value="1"/>
</dbReference>
<dbReference type="PANTHER" id="PTHR34220:SF7">
    <property type="entry name" value="SENSOR HISTIDINE KINASE YPDA"/>
    <property type="match status" value="1"/>
</dbReference>
<evidence type="ECO:0000313" key="4">
    <source>
        <dbReference type="Proteomes" id="UP001163731"/>
    </source>
</evidence>
<keyword evidence="4" id="KW-1185">Reference proteome</keyword>
<dbReference type="Pfam" id="PF06580">
    <property type="entry name" value="His_kinase"/>
    <property type="match status" value="1"/>
</dbReference>
<accession>A0ABT3I3M4</accession>
<reference evidence="3" key="1">
    <citation type="submission" date="2022-10" db="EMBL/GenBank/DDBJ databases">
        <title>Chryseobacterium babae sp. nov. isolated from the gut of the beetle Oryctes rhinoceros, and Chryseobacterium kimseyorum sp. nov., isolated from a stick insect rearing cage.</title>
        <authorList>
            <person name="Shelomi M."/>
            <person name="Han C.-J."/>
            <person name="Chen W.-M."/>
            <person name="Chen H.-K."/>
            <person name="Liaw S.-J."/>
            <person name="Muhle E."/>
            <person name="Clermont D."/>
        </authorList>
    </citation>
    <scope>NUCLEOTIDE SEQUENCE</scope>
    <source>
        <strain evidence="3">09-1422</strain>
    </source>
</reference>
<feature type="transmembrane region" description="Helical" evidence="1">
    <location>
        <begin position="51"/>
        <end position="72"/>
    </location>
</feature>
<evidence type="ECO:0000313" key="3">
    <source>
        <dbReference type="EMBL" id="MCW3170669.1"/>
    </source>
</evidence>
<sequence>MNWQLAQPSNSVTDAQKTFLLFDYFFFASIIYLLLEYNLKKIKYRNLRHRAKCNLVIVVFAYGFLVLIMYYWTGMIRTAAGILVLQYFIVYLLSTFLGHALMMFNDQLEKEGQIEQLKTENLQSRYDALRNQINPHFFFNSLNGISSLIRKGNDDDTLSFVTKMSDVFRYILQSEKKCVVNLQDEIEFIGAFKYMLETRFANKLEFNIEIEELHKNYKIPVLTMLPLIDNIVVHNVIDSLNKMVVNIYINNKSELTISNPIQPKLIEPVTNGTGLENLENRYTLLMLKKIRIENDGKTFSVMLPLI</sequence>
<dbReference type="InterPro" id="IPR050640">
    <property type="entry name" value="Bact_2-comp_sensor_kinase"/>
</dbReference>
<feature type="transmembrane region" description="Helical" evidence="1">
    <location>
        <begin position="20"/>
        <end position="39"/>
    </location>
</feature>
<keyword evidence="3" id="KW-0808">Transferase</keyword>
<organism evidence="3 4">
    <name type="scientific">Chryseobacterium kimseyorum</name>
    <dbReference type="NCBI Taxonomy" id="2984028"/>
    <lineage>
        <taxon>Bacteria</taxon>
        <taxon>Pseudomonadati</taxon>
        <taxon>Bacteroidota</taxon>
        <taxon>Flavobacteriia</taxon>
        <taxon>Flavobacteriales</taxon>
        <taxon>Weeksellaceae</taxon>
        <taxon>Chryseobacterium group</taxon>
        <taxon>Chryseobacterium</taxon>
    </lineage>
</organism>
<proteinExistence type="predicted"/>
<dbReference type="EMBL" id="JAPDHW010000024">
    <property type="protein sequence ID" value="MCW3170669.1"/>
    <property type="molecule type" value="Genomic_DNA"/>
</dbReference>
<dbReference type="GO" id="GO:0016301">
    <property type="term" value="F:kinase activity"/>
    <property type="evidence" value="ECO:0007669"/>
    <property type="project" value="UniProtKB-KW"/>
</dbReference>
<feature type="domain" description="Signal transduction histidine kinase internal region" evidence="2">
    <location>
        <begin position="125"/>
        <end position="204"/>
    </location>
</feature>
<evidence type="ECO:0000259" key="2">
    <source>
        <dbReference type="Pfam" id="PF06580"/>
    </source>
</evidence>
<keyword evidence="3" id="KW-0418">Kinase</keyword>
<dbReference type="InterPro" id="IPR010559">
    <property type="entry name" value="Sig_transdc_His_kin_internal"/>
</dbReference>
<feature type="transmembrane region" description="Helical" evidence="1">
    <location>
        <begin position="84"/>
        <end position="104"/>
    </location>
</feature>
<dbReference type="RefSeq" id="WP_264751803.1">
    <property type="nucleotide sequence ID" value="NZ_JAPDHW010000024.1"/>
</dbReference>
<name>A0ABT3I3M4_9FLAO</name>
<dbReference type="Proteomes" id="UP001163731">
    <property type="component" value="Unassembled WGS sequence"/>
</dbReference>
<evidence type="ECO:0000256" key="1">
    <source>
        <dbReference type="SAM" id="Phobius"/>
    </source>
</evidence>
<gene>
    <name evidence="3" type="ORF">OMO38_19235</name>
</gene>
<keyword evidence="1" id="KW-0472">Membrane</keyword>